<name>A0A2M4DLQ0_ANODA</name>
<protein>
    <submittedName>
        <fullName evidence="1">Putative secreted protein</fullName>
    </submittedName>
</protein>
<dbReference type="EMBL" id="GGFL01014267">
    <property type="protein sequence ID" value="MBW78445.1"/>
    <property type="molecule type" value="Transcribed_RNA"/>
</dbReference>
<reference evidence="1" key="1">
    <citation type="submission" date="2018-01" db="EMBL/GenBank/DDBJ databases">
        <title>An insight into the sialome of Amazonian anophelines.</title>
        <authorList>
            <person name="Ribeiro J.M."/>
            <person name="Scarpassa V."/>
            <person name="Calvo E."/>
        </authorList>
    </citation>
    <scope>NUCLEOTIDE SEQUENCE</scope>
</reference>
<sequence>MLAGRCIFASACGTRACACSAASLCRADPSNSRSRVIRRTSFHASQPNAIKSFSTVAPNAARTCSG</sequence>
<proteinExistence type="predicted"/>
<evidence type="ECO:0000313" key="1">
    <source>
        <dbReference type="EMBL" id="MBW78445.1"/>
    </source>
</evidence>
<accession>A0A2M4DLQ0</accession>
<organism evidence="1">
    <name type="scientific">Anopheles darlingi</name>
    <name type="common">Mosquito</name>
    <dbReference type="NCBI Taxonomy" id="43151"/>
    <lineage>
        <taxon>Eukaryota</taxon>
        <taxon>Metazoa</taxon>
        <taxon>Ecdysozoa</taxon>
        <taxon>Arthropoda</taxon>
        <taxon>Hexapoda</taxon>
        <taxon>Insecta</taxon>
        <taxon>Pterygota</taxon>
        <taxon>Neoptera</taxon>
        <taxon>Endopterygota</taxon>
        <taxon>Diptera</taxon>
        <taxon>Nematocera</taxon>
        <taxon>Culicoidea</taxon>
        <taxon>Culicidae</taxon>
        <taxon>Anophelinae</taxon>
        <taxon>Anopheles</taxon>
    </lineage>
</organism>
<dbReference type="AlphaFoldDB" id="A0A2M4DLQ0"/>